<name>A0A552V9I8_9FLAO</name>
<evidence type="ECO:0000256" key="2">
    <source>
        <dbReference type="ARBA" id="ARBA00023125"/>
    </source>
</evidence>
<dbReference type="InterPro" id="IPR018060">
    <property type="entry name" value="HTH_AraC"/>
</dbReference>
<proteinExistence type="predicted"/>
<dbReference type="EMBL" id="VJVZ01000001">
    <property type="protein sequence ID" value="TRW27131.1"/>
    <property type="molecule type" value="Genomic_DNA"/>
</dbReference>
<evidence type="ECO:0000313" key="6">
    <source>
        <dbReference type="Proteomes" id="UP000320643"/>
    </source>
</evidence>
<dbReference type="PROSITE" id="PS01124">
    <property type="entry name" value="HTH_ARAC_FAMILY_2"/>
    <property type="match status" value="1"/>
</dbReference>
<dbReference type="InterPro" id="IPR054015">
    <property type="entry name" value="ExsA-like_N"/>
</dbReference>
<evidence type="ECO:0000256" key="3">
    <source>
        <dbReference type="ARBA" id="ARBA00023163"/>
    </source>
</evidence>
<keyword evidence="3" id="KW-0804">Transcription</keyword>
<dbReference type="Gene3D" id="1.10.10.60">
    <property type="entry name" value="Homeodomain-like"/>
    <property type="match status" value="1"/>
</dbReference>
<dbReference type="GO" id="GO:0043565">
    <property type="term" value="F:sequence-specific DNA binding"/>
    <property type="evidence" value="ECO:0007669"/>
    <property type="project" value="InterPro"/>
</dbReference>
<dbReference type="OrthoDB" id="4480133at2"/>
<gene>
    <name evidence="5" type="ORF">FMM05_00330</name>
</gene>
<dbReference type="InterPro" id="IPR009057">
    <property type="entry name" value="Homeodomain-like_sf"/>
</dbReference>
<organism evidence="5 6">
    <name type="scientific">Flavobacterium zepuense</name>
    <dbReference type="NCBI Taxonomy" id="2593302"/>
    <lineage>
        <taxon>Bacteria</taxon>
        <taxon>Pseudomonadati</taxon>
        <taxon>Bacteroidota</taxon>
        <taxon>Flavobacteriia</taxon>
        <taxon>Flavobacteriales</taxon>
        <taxon>Flavobacteriaceae</taxon>
        <taxon>Flavobacterium</taxon>
    </lineage>
</organism>
<sequence>MQNKLQNPSTEVVLACLEEKYLRNEVMLDDHCFVRIISGEVKIVSFETSQVFGPGDTMFFPRRQLSTIIQYPKDDQAYKCVLIILKTDRLKEYYSRHKAHETTGYLPTVKAYDKHPLLESYFASLLPYFELYEELPEELLALKTDEAITILRTIDKSIDTFLADFSERGKIDLADYMEKNFMFNMPLDKFSYLTGRSLTTFKRDFFKIYGMTPQRWLTERRLKLAHYLLSKNKQKPVEVYREAGFENLSHFSYAFKKQFGFAPKEYLKN</sequence>
<dbReference type="PANTHER" id="PTHR43280">
    <property type="entry name" value="ARAC-FAMILY TRANSCRIPTIONAL REGULATOR"/>
    <property type="match status" value="1"/>
</dbReference>
<dbReference type="SMART" id="SM00342">
    <property type="entry name" value="HTH_ARAC"/>
    <property type="match status" value="1"/>
</dbReference>
<evidence type="ECO:0000313" key="5">
    <source>
        <dbReference type="EMBL" id="TRW27131.1"/>
    </source>
</evidence>
<dbReference type="Proteomes" id="UP000320643">
    <property type="component" value="Unassembled WGS sequence"/>
</dbReference>
<evidence type="ECO:0000259" key="4">
    <source>
        <dbReference type="PROSITE" id="PS01124"/>
    </source>
</evidence>
<protein>
    <submittedName>
        <fullName evidence="5">Helix-turn-helix transcriptional regulator</fullName>
    </submittedName>
</protein>
<comment type="caution">
    <text evidence="5">The sequence shown here is derived from an EMBL/GenBank/DDBJ whole genome shotgun (WGS) entry which is preliminary data.</text>
</comment>
<accession>A0A552V9I8</accession>
<dbReference type="GO" id="GO:0003700">
    <property type="term" value="F:DNA-binding transcription factor activity"/>
    <property type="evidence" value="ECO:0007669"/>
    <property type="project" value="InterPro"/>
</dbReference>
<feature type="domain" description="HTH araC/xylS-type" evidence="4">
    <location>
        <begin position="171"/>
        <end position="269"/>
    </location>
</feature>
<keyword evidence="6" id="KW-1185">Reference proteome</keyword>
<dbReference type="RefSeq" id="WP_143371357.1">
    <property type="nucleotide sequence ID" value="NZ_VJVZ01000001.1"/>
</dbReference>
<dbReference type="Pfam" id="PF22200">
    <property type="entry name" value="ExsA_N"/>
    <property type="match status" value="1"/>
</dbReference>
<dbReference type="Pfam" id="PF12833">
    <property type="entry name" value="HTH_18"/>
    <property type="match status" value="1"/>
</dbReference>
<reference evidence="5 6" key="1">
    <citation type="submission" date="2019-07" db="EMBL/GenBank/DDBJ databases">
        <title>Flavobacterium sp. nov., isolated from glacier ice.</title>
        <authorList>
            <person name="Liu Q."/>
            <person name="Xin Y.-H."/>
        </authorList>
    </citation>
    <scope>NUCLEOTIDE SEQUENCE [LARGE SCALE GENOMIC DNA]</scope>
    <source>
        <strain evidence="5 6">ZT4R6</strain>
    </source>
</reference>
<keyword evidence="1" id="KW-0805">Transcription regulation</keyword>
<evidence type="ECO:0000256" key="1">
    <source>
        <dbReference type="ARBA" id="ARBA00023015"/>
    </source>
</evidence>
<dbReference type="SUPFAM" id="SSF46689">
    <property type="entry name" value="Homeodomain-like"/>
    <property type="match status" value="2"/>
</dbReference>
<keyword evidence="2" id="KW-0238">DNA-binding</keyword>
<dbReference type="AlphaFoldDB" id="A0A552V9I8"/>
<dbReference type="PANTHER" id="PTHR43280:SF2">
    <property type="entry name" value="HTH-TYPE TRANSCRIPTIONAL REGULATOR EXSA"/>
    <property type="match status" value="1"/>
</dbReference>